<feature type="compositionally biased region" description="Gly residues" evidence="1">
    <location>
        <begin position="939"/>
        <end position="948"/>
    </location>
</feature>
<feature type="domain" description="BRCT" evidence="2">
    <location>
        <begin position="392"/>
        <end position="462"/>
    </location>
</feature>
<feature type="region of interest" description="Disordered" evidence="1">
    <location>
        <begin position="924"/>
        <end position="948"/>
    </location>
</feature>
<feature type="compositionally biased region" description="Polar residues" evidence="1">
    <location>
        <begin position="55"/>
        <end position="65"/>
    </location>
</feature>
<feature type="region of interest" description="Disordered" evidence="1">
    <location>
        <begin position="679"/>
        <end position="708"/>
    </location>
</feature>
<dbReference type="GO" id="GO:0035361">
    <property type="term" value="C:Cul8-RING ubiquitin ligase complex"/>
    <property type="evidence" value="ECO:0007669"/>
    <property type="project" value="TreeGrafter"/>
</dbReference>
<sequence length="948" mass="103811">MASTPLQTLATSSRAPPSDLFSGVHYFLNHDLDGTTQQEIRSLLSSGGAREHNQHSVPSSSQSDTANARFQLDTVTHVIALSVDFPEYPHCVEPTLLEQALAAKGPLVVTPQWVRRSAQLGIRLKEDRFSCRSDMIFSGLCVTASKSELSKADRELISSIVAAYGGLWREDHFSDVNVFLTTSISSNKLNKIISAPGKQTICAAPQWISDSWRLQKLLPLDSYQFLPAQTSLPPCFAGRTASGSPLSSPRKDRVAMSLVGDVGRSSIFDVTAKASSADREKSVFRGKSVLLARDVCRASEQQLRSLEHFIRLSGGTLRRAPKDLNGIAQAVRNSDFVVCRYREVQEFREAIRQSKQVGNLTWLIWVVSNDVLSDPREEPLHFPVPRQGIADFKNASITISGYRGTTRQYLTKMIKLMGASFSGALSVRTSICVAANLDSEKTQKAREWKVPIVNHKYIVDSFLAWAPVERAKLKYIDFPEGVDYNVDVGDTRVTDESLGPWIDDAINNDEPEDMPTSDPATPIAPYAAIETAASAAADAATPPTPPPRVGQATKQQAPAPNDATSDTNGPVADHADPIDLPATSPPPATPALQPDGGPSHDDGFTTMDTSSEMPSSPGRSDLALENMAPSPTKNLLAQRGTKRSRMSILQDSVRQPTMDHLEARAVEDELAEQKIAVTTKKPRKITSPRAKQRQSSTALDDDDDAQSDAPLRVATSNYKLKKNDETKLKGFGIEIVDDIEIADVLVTPKVSRSPKMLYAIASGSIAIVSPEWLHACLKQRECLDVDMDSSPYHLVDREGESTYGIVLAQVMQRRKTQYTQGIYHGHKFWLGRGVDENGSFSTLIEAAGGQVLPVPFDEAKLLSEPDQHHLIVDEEHTIEWRHLIGLPTAVPDERLKLFKKQLITDCIFEQQPRWDRHLVDTGRVLAGSSGTTPSKRGRGGGGKRAGGR</sequence>
<dbReference type="PANTHER" id="PTHR47667:SF1">
    <property type="entry name" value="REGULATOR OF TY1 TRANSPOSITION PROTEIN 107"/>
    <property type="match status" value="1"/>
</dbReference>
<protein>
    <recommendedName>
        <fullName evidence="2">BRCT domain-containing protein</fullName>
    </recommendedName>
</protein>
<proteinExistence type="predicted"/>
<dbReference type="CDD" id="cd17744">
    <property type="entry name" value="BRCT_MDC1_rpt1"/>
    <property type="match status" value="1"/>
</dbReference>
<dbReference type="Pfam" id="PF16770">
    <property type="entry name" value="RTT107_BRCT_5"/>
    <property type="match status" value="1"/>
</dbReference>
<dbReference type="PANTHER" id="PTHR47667">
    <property type="entry name" value="REGULATOR OF TY1 TRANSPOSITION PROTEIN 107"/>
    <property type="match status" value="1"/>
</dbReference>
<dbReference type="InterPro" id="IPR036420">
    <property type="entry name" value="BRCT_dom_sf"/>
</dbReference>
<accession>A0A2N8UH87</accession>
<name>A0A2N8UH87_9BASI</name>
<reference evidence="3 4" key="1">
    <citation type="submission" date="2017-02" db="EMBL/GenBank/DDBJ databases">
        <authorList>
            <person name="Peterson S.W."/>
        </authorList>
    </citation>
    <scope>NUCLEOTIDE SEQUENCE [LARGE SCALE GENOMIC DNA]</scope>
    <source>
        <strain evidence="3 4">SRS1_H2-8</strain>
    </source>
</reference>
<dbReference type="GO" id="GO:0006302">
    <property type="term" value="P:double-strand break repair"/>
    <property type="evidence" value="ECO:0007669"/>
    <property type="project" value="TreeGrafter"/>
</dbReference>
<feature type="compositionally biased region" description="Basic residues" evidence="1">
    <location>
        <begin position="680"/>
        <end position="692"/>
    </location>
</feature>
<dbReference type="AlphaFoldDB" id="A0A2N8UH87"/>
<evidence type="ECO:0000313" key="3">
    <source>
        <dbReference type="EMBL" id="SJX64120.1"/>
    </source>
</evidence>
<dbReference type="Gene3D" id="3.40.50.10190">
    <property type="entry name" value="BRCT domain"/>
    <property type="match status" value="4"/>
</dbReference>
<evidence type="ECO:0000259" key="2">
    <source>
        <dbReference type="PROSITE" id="PS50172"/>
    </source>
</evidence>
<dbReference type="Proteomes" id="UP000239563">
    <property type="component" value="Chromosome XI"/>
</dbReference>
<evidence type="ECO:0000256" key="1">
    <source>
        <dbReference type="SAM" id="MobiDB-lite"/>
    </source>
</evidence>
<feature type="compositionally biased region" description="Low complexity" evidence="1">
    <location>
        <begin position="519"/>
        <end position="541"/>
    </location>
</feature>
<dbReference type="GO" id="GO:0005634">
    <property type="term" value="C:nucleus"/>
    <property type="evidence" value="ECO:0007669"/>
    <property type="project" value="TreeGrafter"/>
</dbReference>
<dbReference type="SMART" id="SM00292">
    <property type="entry name" value="BRCT"/>
    <property type="match status" value="5"/>
</dbReference>
<dbReference type="Pfam" id="PF12738">
    <property type="entry name" value="PTCB-BRCT"/>
    <property type="match status" value="1"/>
</dbReference>
<dbReference type="InterPro" id="IPR053036">
    <property type="entry name" value="CellCycle_DNARepair_Reg"/>
</dbReference>
<feature type="domain" description="BRCT" evidence="2">
    <location>
        <begin position="279"/>
        <end position="380"/>
    </location>
</feature>
<organism evidence="3 4">
    <name type="scientific">Sporisorium reilianum f. sp. reilianum</name>
    <dbReference type="NCBI Taxonomy" id="72559"/>
    <lineage>
        <taxon>Eukaryota</taxon>
        <taxon>Fungi</taxon>
        <taxon>Dikarya</taxon>
        <taxon>Basidiomycota</taxon>
        <taxon>Ustilaginomycotina</taxon>
        <taxon>Ustilaginomycetes</taxon>
        <taxon>Ustilaginales</taxon>
        <taxon>Ustilaginaceae</taxon>
        <taxon>Sporisorium</taxon>
    </lineage>
</organism>
<dbReference type="EMBL" id="LT795064">
    <property type="protein sequence ID" value="SJX64120.1"/>
    <property type="molecule type" value="Genomic_DNA"/>
</dbReference>
<feature type="compositionally biased region" description="Polar residues" evidence="1">
    <location>
        <begin position="552"/>
        <end position="568"/>
    </location>
</feature>
<feature type="region of interest" description="Disordered" evidence="1">
    <location>
        <begin position="495"/>
        <end position="656"/>
    </location>
</feature>
<feature type="compositionally biased region" description="Acidic residues" evidence="1">
    <location>
        <begin position="506"/>
        <end position="515"/>
    </location>
</feature>
<gene>
    <name evidence="3" type="ORF">SRS1_14781</name>
</gene>
<feature type="region of interest" description="Disordered" evidence="1">
    <location>
        <begin position="44"/>
        <end position="65"/>
    </location>
</feature>
<evidence type="ECO:0000313" key="4">
    <source>
        <dbReference type="Proteomes" id="UP000239563"/>
    </source>
</evidence>
<dbReference type="PROSITE" id="PS50172">
    <property type="entry name" value="BRCT"/>
    <property type="match status" value="5"/>
</dbReference>
<dbReference type="GO" id="GO:1990683">
    <property type="term" value="P:DNA double-strand break attachment to nuclear envelope"/>
    <property type="evidence" value="ECO:0007669"/>
    <property type="project" value="TreeGrafter"/>
</dbReference>
<feature type="domain" description="BRCT" evidence="2">
    <location>
        <begin position="132"/>
        <end position="225"/>
    </location>
</feature>
<dbReference type="InterPro" id="IPR001357">
    <property type="entry name" value="BRCT_dom"/>
</dbReference>
<feature type="compositionally biased region" description="Polar residues" evidence="1">
    <location>
        <begin position="606"/>
        <end position="618"/>
    </location>
</feature>
<dbReference type="SUPFAM" id="SSF52113">
    <property type="entry name" value="BRCT domain"/>
    <property type="match status" value="4"/>
</dbReference>
<feature type="domain" description="BRCT" evidence="2">
    <location>
        <begin position="16"/>
        <end position="131"/>
    </location>
</feature>
<feature type="domain" description="BRCT" evidence="2">
    <location>
        <begin position="744"/>
        <end position="786"/>
    </location>
</feature>